<dbReference type="PANTHER" id="PTHR12849:SF0">
    <property type="entry name" value="LARIAT DEBRANCHING ENZYME"/>
    <property type="match status" value="1"/>
</dbReference>
<dbReference type="VEuPathDB" id="AmoebaDB:FDP41_007590"/>
<feature type="domain" description="Lariat debranching enzyme C-terminal" evidence="1">
    <location>
        <begin position="343"/>
        <end position="555"/>
    </location>
</feature>
<dbReference type="InterPro" id="IPR029052">
    <property type="entry name" value="Metallo-depent_PP-like"/>
</dbReference>
<name>A0A6A5CEI0_NAEFO</name>
<comment type="caution">
    <text evidence="2">The sequence shown here is derived from an EMBL/GenBank/DDBJ whole genome shotgun (WGS) entry which is preliminary data.</text>
</comment>
<dbReference type="GO" id="GO:0008419">
    <property type="term" value="F:RNA lariat debranching enzyme activity"/>
    <property type="evidence" value="ECO:0007669"/>
    <property type="project" value="TreeGrafter"/>
</dbReference>
<dbReference type="GO" id="GO:0000398">
    <property type="term" value="P:mRNA splicing, via spliceosome"/>
    <property type="evidence" value="ECO:0007669"/>
    <property type="project" value="TreeGrafter"/>
</dbReference>
<dbReference type="RefSeq" id="XP_044568388.1">
    <property type="nucleotide sequence ID" value="XM_044711351.1"/>
</dbReference>
<dbReference type="AlphaFoldDB" id="A0A6A5CEI0"/>
<evidence type="ECO:0000313" key="2">
    <source>
        <dbReference type="EMBL" id="KAF0983675.1"/>
    </source>
</evidence>
<organism evidence="2 3">
    <name type="scientific">Naegleria fowleri</name>
    <name type="common">Brain eating amoeba</name>
    <dbReference type="NCBI Taxonomy" id="5763"/>
    <lineage>
        <taxon>Eukaryota</taxon>
        <taxon>Discoba</taxon>
        <taxon>Heterolobosea</taxon>
        <taxon>Tetramitia</taxon>
        <taxon>Eutetramitia</taxon>
        <taxon>Vahlkampfiidae</taxon>
        <taxon>Naegleria</taxon>
    </lineage>
</organism>
<dbReference type="OrthoDB" id="407609at2759"/>
<evidence type="ECO:0000259" key="1">
    <source>
        <dbReference type="SMART" id="SM01124"/>
    </source>
</evidence>
<dbReference type="Pfam" id="PF05011">
    <property type="entry name" value="DBR1"/>
    <property type="match status" value="1"/>
</dbReference>
<dbReference type="Pfam" id="PF00149">
    <property type="entry name" value="Metallophos"/>
    <property type="match status" value="1"/>
</dbReference>
<sequence>MYLAVEGCCHGDLDKIYATLLHAMEQKQMNDQKEIALKSVQESEGISSSSNSGASLEDDFLNHLQEYRKPSIDLLLICGDFESIRHTDDLNSMSVPDKYKEWKDFYKYFEKSPLKKEGEETKIVPIPTLFIGGNHEASLYLMSLPFGGFVTDKIYYLGNTGFINFKKRNPHDGKFINLLIGGWSGIYKDGDFFKDSARFFLPKTETGLNQESDRHLGTTLFDEQHVPFSEGAKRSVYHVRFFEFWKMLNMRVCLDHRKEKTQSQQPLDIFMSHDWPTGVTRHGDLANIRRFKDHVMKEIEESDHKLGNPWGEKLLKELQPKFWFSAHMHCKFSSVVSHHEQITPSNNLSKTTKFLALDKCLPKRDFLQMINLDHYIDSVTEEEIGIMPVNETSSSTEREVSSYAVASSSTTSDTKEEEGQYYFDLDWLAITKLFHAYRYEISSLLKQPHIQKIQKQAYETLNLDEITQHVASTSLPFSAKNRMYPQFSLQEIEKEKDWILERSKTFANGKFANLRIPMPAEYSIGTLPVSSSTTRTVLQMDPQTQELLAFLGLDE</sequence>
<dbReference type="GO" id="GO:0005634">
    <property type="term" value="C:nucleus"/>
    <property type="evidence" value="ECO:0007669"/>
    <property type="project" value="TreeGrafter"/>
</dbReference>
<proteinExistence type="predicted"/>
<dbReference type="SUPFAM" id="SSF56300">
    <property type="entry name" value="Metallo-dependent phosphatases"/>
    <property type="match status" value="1"/>
</dbReference>
<accession>A0A6A5CEI0</accession>
<keyword evidence="3" id="KW-1185">Reference proteome</keyword>
<dbReference type="OMA" id="FHAYRYE"/>
<reference evidence="2 3" key="1">
    <citation type="journal article" date="2019" name="Sci. Rep.">
        <title>Nanopore sequencing improves the draft genome of the human pathogenic amoeba Naegleria fowleri.</title>
        <authorList>
            <person name="Liechti N."/>
            <person name="Schurch N."/>
            <person name="Bruggmann R."/>
            <person name="Wittwer M."/>
        </authorList>
    </citation>
    <scope>NUCLEOTIDE SEQUENCE [LARGE SCALE GENOMIC DNA]</scope>
    <source>
        <strain evidence="2 3">ATCC 30894</strain>
    </source>
</reference>
<evidence type="ECO:0000313" key="3">
    <source>
        <dbReference type="Proteomes" id="UP000444721"/>
    </source>
</evidence>
<gene>
    <name evidence="2" type="ORF">FDP41_007590</name>
</gene>
<dbReference type="SMART" id="SM01124">
    <property type="entry name" value="DBR1"/>
    <property type="match status" value="1"/>
</dbReference>
<protein>
    <recommendedName>
        <fullName evidence="1">Lariat debranching enzyme C-terminal domain-containing protein</fullName>
    </recommendedName>
</protein>
<dbReference type="EMBL" id="VFQX01000004">
    <property type="protein sequence ID" value="KAF0983675.1"/>
    <property type="molecule type" value="Genomic_DNA"/>
</dbReference>
<dbReference type="GeneID" id="68114808"/>
<dbReference type="InterPro" id="IPR007708">
    <property type="entry name" value="DBR1_C"/>
</dbReference>
<dbReference type="VEuPathDB" id="AmoebaDB:NF0015550"/>
<dbReference type="Proteomes" id="UP000444721">
    <property type="component" value="Unassembled WGS sequence"/>
</dbReference>
<dbReference type="PANTHER" id="PTHR12849">
    <property type="entry name" value="RNA LARIAT DEBRANCHING ENZYME"/>
    <property type="match status" value="1"/>
</dbReference>
<dbReference type="InterPro" id="IPR004843">
    <property type="entry name" value="Calcineurin-like_PHP"/>
</dbReference>
<dbReference type="VEuPathDB" id="AmoebaDB:NfTy_007370"/>